<keyword evidence="1" id="KW-0805">Transcription regulation</keyword>
<evidence type="ECO:0000256" key="1">
    <source>
        <dbReference type="ARBA" id="ARBA00023015"/>
    </source>
</evidence>
<keyword evidence="7" id="KW-1185">Reference proteome</keyword>
<dbReference type="PROSITE" id="PS50977">
    <property type="entry name" value="HTH_TETR_2"/>
    <property type="match status" value="1"/>
</dbReference>
<evidence type="ECO:0000313" key="6">
    <source>
        <dbReference type="EMBL" id="OLZ50507.1"/>
    </source>
</evidence>
<gene>
    <name evidence="6" type="ORF">BS329_18950</name>
</gene>
<dbReference type="OrthoDB" id="4214267at2"/>
<dbReference type="Pfam" id="PF16925">
    <property type="entry name" value="TetR_C_13"/>
    <property type="match status" value="1"/>
</dbReference>
<dbReference type="SUPFAM" id="SSF48498">
    <property type="entry name" value="Tetracyclin repressor-like, C-terminal domain"/>
    <property type="match status" value="1"/>
</dbReference>
<keyword evidence="2 4" id="KW-0238">DNA-binding</keyword>
<dbReference type="Pfam" id="PF00440">
    <property type="entry name" value="TetR_N"/>
    <property type="match status" value="1"/>
</dbReference>
<dbReference type="PRINTS" id="PR00455">
    <property type="entry name" value="HTHTETR"/>
</dbReference>
<evidence type="ECO:0000313" key="7">
    <source>
        <dbReference type="Proteomes" id="UP000187486"/>
    </source>
</evidence>
<organism evidence="6 7">
    <name type="scientific">Amycolatopsis coloradensis</name>
    <dbReference type="NCBI Taxonomy" id="76021"/>
    <lineage>
        <taxon>Bacteria</taxon>
        <taxon>Bacillati</taxon>
        <taxon>Actinomycetota</taxon>
        <taxon>Actinomycetes</taxon>
        <taxon>Pseudonocardiales</taxon>
        <taxon>Pseudonocardiaceae</taxon>
        <taxon>Amycolatopsis</taxon>
    </lineage>
</organism>
<dbReference type="PANTHER" id="PTHR47506:SF3">
    <property type="entry name" value="HTH-TYPE TRANSCRIPTIONAL REGULATOR LMRA"/>
    <property type="match status" value="1"/>
</dbReference>
<dbReference type="InterPro" id="IPR001647">
    <property type="entry name" value="HTH_TetR"/>
</dbReference>
<feature type="DNA-binding region" description="H-T-H motif" evidence="4">
    <location>
        <begin position="32"/>
        <end position="51"/>
    </location>
</feature>
<evidence type="ECO:0000256" key="4">
    <source>
        <dbReference type="PROSITE-ProRule" id="PRU00335"/>
    </source>
</evidence>
<evidence type="ECO:0000256" key="3">
    <source>
        <dbReference type="ARBA" id="ARBA00023163"/>
    </source>
</evidence>
<dbReference type="Gene3D" id="1.10.357.10">
    <property type="entry name" value="Tetracycline Repressor, domain 2"/>
    <property type="match status" value="1"/>
</dbReference>
<dbReference type="PANTHER" id="PTHR47506">
    <property type="entry name" value="TRANSCRIPTIONAL REGULATORY PROTEIN"/>
    <property type="match status" value="1"/>
</dbReference>
<name>A0A1R0KRS4_9PSEU</name>
<dbReference type="InterPro" id="IPR009057">
    <property type="entry name" value="Homeodomain-like_sf"/>
</dbReference>
<feature type="domain" description="HTH tetR-type" evidence="5">
    <location>
        <begin position="9"/>
        <end position="69"/>
    </location>
</feature>
<evidence type="ECO:0000259" key="5">
    <source>
        <dbReference type="PROSITE" id="PS50977"/>
    </source>
</evidence>
<protein>
    <submittedName>
        <fullName evidence="6">TetR family transcriptional regulator</fullName>
    </submittedName>
</protein>
<dbReference type="GO" id="GO:0003677">
    <property type="term" value="F:DNA binding"/>
    <property type="evidence" value="ECO:0007669"/>
    <property type="project" value="UniProtKB-UniRule"/>
</dbReference>
<keyword evidence="3" id="KW-0804">Transcription</keyword>
<dbReference type="RefSeq" id="WP_076162554.1">
    <property type="nucleotide sequence ID" value="NZ_JBEZVB010000026.1"/>
</dbReference>
<comment type="caution">
    <text evidence="6">The sequence shown here is derived from an EMBL/GenBank/DDBJ whole genome shotgun (WGS) entry which is preliminary data.</text>
</comment>
<dbReference type="STRING" id="76021.BS329_18950"/>
<dbReference type="InterPro" id="IPR011075">
    <property type="entry name" value="TetR_C"/>
</dbReference>
<dbReference type="EMBL" id="MQUQ01000010">
    <property type="protein sequence ID" value="OLZ50507.1"/>
    <property type="molecule type" value="Genomic_DNA"/>
</dbReference>
<dbReference type="InterPro" id="IPR036271">
    <property type="entry name" value="Tet_transcr_reg_TetR-rel_C_sf"/>
</dbReference>
<reference evidence="6 7" key="1">
    <citation type="submission" date="2016-01" db="EMBL/GenBank/DDBJ databases">
        <title>Amycolatopsis coloradensis genome sequencing and assembly.</title>
        <authorList>
            <person name="Mayilraj S."/>
        </authorList>
    </citation>
    <scope>NUCLEOTIDE SEQUENCE [LARGE SCALE GENOMIC DNA]</scope>
    <source>
        <strain evidence="6 7">DSM 44225</strain>
    </source>
</reference>
<accession>A0A1R0KRS4</accession>
<dbReference type="SUPFAM" id="SSF46689">
    <property type="entry name" value="Homeodomain-like"/>
    <property type="match status" value="1"/>
</dbReference>
<dbReference type="Proteomes" id="UP000187486">
    <property type="component" value="Unassembled WGS sequence"/>
</dbReference>
<dbReference type="AlphaFoldDB" id="A0A1R0KRS4"/>
<proteinExistence type="predicted"/>
<sequence length="200" mass="21696">MAATTTRRSAARDRLLETAAKIFYTRGIHSVPVDDVIVAAEVSRATFYRHFPGKEDLVRAYLEAEHDRIRGLVAAAAEEKPDPSKMLEILVLGIGEEIRAPGFRGCPFINAAAEYPDPEHPVRKVVREHRTWFRDSIAEIVAATGHPDPGAAARELTLLRDGAMVGGYLEDAGEVRESLAHAARPVLSSGVPEALVPPAS</sequence>
<evidence type="ECO:0000256" key="2">
    <source>
        <dbReference type="ARBA" id="ARBA00023125"/>
    </source>
</evidence>